<dbReference type="Proteomes" id="UP000230551">
    <property type="component" value="Unassembled WGS sequence"/>
</dbReference>
<dbReference type="Gene3D" id="2.40.10.500">
    <property type="match status" value="1"/>
</dbReference>
<dbReference type="SUPFAM" id="SSF101898">
    <property type="entry name" value="NHL repeat"/>
    <property type="match status" value="1"/>
</dbReference>
<accession>A0A2G5P8X7</accession>
<dbReference type="Gene3D" id="2.120.10.30">
    <property type="entry name" value="TolB, C-terminal domain"/>
    <property type="match status" value="1"/>
</dbReference>
<protein>
    <submittedName>
        <fullName evidence="1">Uncharacterized protein</fullName>
    </submittedName>
</protein>
<evidence type="ECO:0000313" key="2">
    <source>
        <dbReference type="Proteomes" id="UP000230551"/>
    </source>
</evidence>
<comment type="caution">
    <text evidence="1">The sequence shown here is derived from an EMBL/GenBank/DDBJ whole genome shotgun (WGS) entry which is preliminary data.</text>
</comment>
<proteinExistence type="predicted"/>
<organism evidence="1 2">
    <name type="scientific">Mycolicibacterium brumae</name>
    <dbReference type="NCBI Taxonomy" id="85968"/>
    <lineage>
        <taxon>Bacteria</taxon>
        <taxon>Bacillati</taxon>
        <taxon>Actinomycetota</taxon>
        <taxon>Actinomycetes</taxon>
        <taxon>Mycobacteriales</taxon>
        <taxon>Mycobacteriaceae</taxon>
        <taxon>Mycolicibacterium</taxon>
    </lineage>
</organism>
<dbReference type="EMBL" id="PDCN02000014">
    <property type="protein sequence ID" value="PIB74808.1"/>
    <property type="molecule type" value="Genomic_DNA"/>
</dbReference>
<dbReference type="STRING" id="85968.GCA_900073015_03322"/>
<gene>
    <name evidence="1" type="ORF">CQY22_011855</name>
</gene>
<dbReference type="OrthoDB" id="5240929at2"/>
<dbReference type="AlphaFoldDB" id="A0A2G5P8X7"/>
<name>A0A2G5P8X7_9MYCO</name>
<dbReference type="InterPro" id="IPR011042">
    <property type="entry name" value="6-blade_b-propeller_TolB-like"/>
</dbReference>
<keyword evidence="2" id="KW-1185">Reference proteome</keyword>
<reference evidence="1 2" key="1">
    <citation type="journal article" date="2017" name="Infect. Genet. Evol.">
        <title>The new phylogeny of the genus Mycobacterium: The old and the news.</title>
        <authorList>
            <person name="Tortoli E."/>
            <person name="Fedrizzi T."/>
            <person name="Meehan C.J."/>
            <person name="Trovato A."/>
            <person name="Grottola A."/>
            <person name="Giacobazzi E."/>
            <person name="Serpini G.F."/>
            <person name="Tagliazucchi S."/>
            <person name="Fabio A."/>
            <person name="Bettua C."/>
            <person name="Bertorelli R."/>
            <person name="Frascaro F."/>
            <person name="De Sanctis V."/>
            <person name="Pecorari M."/>
            <person name="Jousson O."/>
            <person name="Segata N."/>
            <person name="Cirillo D.M."/>
        </authorList>
    </citation>
    <scope>NUCLEOTIDE SEQUENCE [LARGE SCALE GENOMIC DNA]</scope>
    <source>
        <strain evidence="1 2">CIP1034565</strain>
    </source>
</reference>
<sequence length="233" mass="25023">MAADAAGDLYIVDGGGPRVLKVAADSGELTETPIDGLSRAVDVAVGSNGFVYIADSRADDDESSEVWVLMDGGPAQLNTHGLNNIHSVAAMPDGTLYATDTEDMIATDRLLKLSEQTTEWEVVDNPRDDSAFFADEFDDIDFRPSYVTSDDWYLLGIAVDQKRDIYLACSRIGDDDKHSGKVIKLGPDGSVDDVATGIDGFLVGVAVNAGGDIYMSDEPNNRILVKREGFFGF</sequence>
<dbReference type="RefSeq" id="WP_090592189.1">
    <property type="nucleotide sequence ID" value="NZ_CP104302.1"/>
</dbReference>
<evidence type="ECO:0000313" key="1">
    <source>
        <dbReference type="EMBL" id="PIB74808.1"/>
    </source>
</evidence>